<proteinExistence type="predicted"/>
<evidence type="ECO:0000313" key="2">
    <source>
        <dbReference type="EMBL" id="ODP37068.1"/>
    </source>
</evidence>
<keyword evidence="3" id="KW-1185">Reference proteome</keyword>
<dbReference type="AlphaFoldDB" id="A0A1E3LTH9"/>
<dbReference type="OrthoDB" id="10010094at2"/>
<evidence type="ECO:0000256" key="1">
    <source>
        <dbReference type="SAM" id="MobiDB-lite"/>
    </source>
</evidence>
<sequence length="140" mass="15223">MGRDRKGRFTAGYSPDRGRGPRRGFRLRPSDSDLRCVVLEVANTIVSVPRGKGRERVTLFEALILRLASGPVRRRAAVMDFIRLVFESAGAPVIARATASLQQELADIRRVAIALAATDVEQSAAHLSKEVSGLLGGKRN</sequence>
<organism evidence="2 3">
    <name type="scientific">Sphingomonas turrisvirgatae</name>
    <dbReference type="NCBI Taxonomy" id="1888892"/>
    <lineage>
        <taxon>Bacteria</taxon>
        <taxon>Pseudomonadati</taxon>
        <taxon>Pseudomonadota</taxon>
        <taxon>Alphaproteobacteria</taxon>
        <taxon>Sphingomonadales</taxon>
        <taxon>Sphingomonadaceae</taxon>
        <taxon>Sphingomonas</taxon>
    </lineage>
</organism>
<gene>
    <name evidence="2" type="ORF">BFL28_18890</name>
</gene>
<accession>A0A1E3LTH9</accession>
<dbReference type="Proteomes" id="UP000094487">
    <property type="component" value="Unassembled WGS sequence"/>
</dbReference>
<protein>
    <submittedName>
        <fullName evidence="2">Uncharacterized protein</fullName>
    </submittedName>
</protein>
<dbReference type="EMBL" id="MDDS01000038">
    <property type="protein sequence ID" value="ODP37068.1"/>
    <property type="molecule type" value="Genomic_DNA"/>
</dbReference>
<name>A0A1E3LTH9_9SPHN</name>
<comment type="caution">
    <text evidence="2">The sequence shown here is derived from an EMBL/GenBank/DDBJ whole genome shotgun (WGS) entry which is preliminary data.</text>
</comment>
<reference evidence="2 3" key="1">
    <citation type="submission" date="2016-08" db="EMBL/GenBank/DDBJ databases">
        <title>Draft genome of the agarase producing Sphingomonas sp. MCT13.</title>
        <authorList>
            <person name="D'Andrea M.M."/>
            <person name="Rossolini G.M."/>
            <person name="Thaller M.C."/>
        </authorList>
    </citation>
    <scope>NUCLEOTIDE SEQUENCE [LARGE SCALE GENOMIC DNA]</scope>
    <source>
        <strain evidence="2 3">MCT13</strain>
    </source>
</reference>
<evidence type="ECO:0000313" key="3">
    <source>
        <dbReference type="Proteomes" id="UP000094487"/>
    </source>
</evidence>
<dbReference type="RefSeq" id="WP_069321170.1">
    <property type="nucleotide sequence ID" value="NZ_MDDS01000038.1"/>
</dbReference>
<dbReference type="STRING" id="1888892.BFL28_18890"/>
<feature type="region of interest" description="Disordered" evidence="1">
    <location>
        <begin position="1"/>
        <end position="25"/>
    </location>
</feature>